<organism evidence="2 3">
    <name type="scientific">Phaseolus angularis</name>
    <name type="common">Azuki bean</name>
    <name type="synonym">Vigna angularis</name>
    <dbReference type="NCBI Taxonomy" id="3914"/>
    <lineage>
        <taxon>Eukaryota</taxon>
        <taxon>Viridiplantae</taxon>
        <taxon>Streptophyta</taxon>
        <taxon>Embryophyta</taxon>
        <taxon>Tracheophyta</taxon>
        <taxon>Spermatophyta</taxon>
        <taxon>Magnoliopsida</taxon>
        <taxon>eudicotyledons</taxon>
        <taxon>Gunneridae</taxon>
        <taxon>Pentapetalae</taxon>
        <taxon>rosids</taxon>
        <taxon>fabids</taxon>
        <taxon>Fabales</taxon>
        <taxon>Fabaceae</taxon>
        <taxon>Papilionoideae</taxon>
        <taxon>50 kb inversion clade</taxon>
        <taxon>NPAAA clade</taxon>
        <taxon>indigoferoid/millettioid clade</taxon>
        <taxon>Phaseoleae</taxon>
        <taxon>Vigna</taxon>
    </lineage>
</organism>
<evidence type="ECO:0000313" key="2">
    <source>
        <dbReference type="EMBL" id="KOM45339.1"/>
    </source>
</evidence>
<feature type="compositionally biased region" description="Basic and acidic residues" evidence="1">
    <location>
        <begin position="83"/>
        <end position="93"/>
    </location>
</feature>
<feature type="region of interest" description="Disordered" evidence="1">
    <location>
        <begin position="74"/>
        <end position="93"/>
    </location>
</feature>
<dbReference type="Gramene" id="KOM45339">
    <property type="protein sequence ID" value="KOM45339"/>
    <property type="gene ID" value="LR48_Vigan06g064500"/>
</dbReference>
<reference evidence="3" key="1">
    <citation type="journal article" date="2015" name="Proc. Natl. Acad. Sci. U.S.A.">
        <title>Genome sequencing of adzuki bean (Vigna angularis) provides insight into high starch and low fat accumulation and domestication.</title>
        <authorList>
            <person name="Yang K."/>
            <person name="Tian Z."/>
            <person name="Chen C."/>
            <person name="Luo L."/>
            <person name="Zhao B."/>
            <person name="Wang Z."/>
            <person name="Yu L."/>
            <person name="Li Y."/>
            <person name="Sun Y."/>
            <person name="Li W."/>
            <person name="Chen Y."/>
            <person name="Li Y."/>
            <person name="Zhang Y."/>
            <person name="Ai D."/>
            <person name="Zhao J."/>
            <person name="Shang C."/>
            <person name="Ma Y."/>
            <person name="Wu B."/>
            <person name="Wang M."/>
            <person name="Gao L."/>
            <person name="Sun D."/>
            <person name="Zhang P."/>
            <person name="Guo F."/>
            <person name="Wang W."/>
            <person name="Li Y."/>
            <person name="Wang J."/>
            <person name="Varshney R.K."/>
            <person name="Wang J."/>
            <person name="Ling H.Q."/>
            <person name="Wan P."/>
        </authorList>
    </citation>
    <scope>NUCLEOTIDE SEQUENCE</scope>
    <source>
        <strain evidence="3">cv. Jingnong 6</strain>
    </source>
</reference>
<protein>
    <submittedName>
        <fullName evidence="2">Uncharacterized protein</fullName>
    </submittedName>
</protein>
<dbReference type="Proteomes" id="UP000053144">
    <property type="component" value="Chromosome 6"/>
</dbReference>
<sequence>MGRGAVVKRTEVHGTAAMLVYGNGETLGLEDSEVSYPRFGKQRAIMDFTAEKKESENNNANNPENAHQTLDASSQLASTLDSSNKETKEQQSHELKAGLYPLKTIVIAAQKSDQVPVLCAGHARARDFFREAHARARLRGRLGATFADVSDPAYLTQKRDGVRVFGHLEAQFHGWSSWRA</sequence>
<dbReference type="AlphaFoldDB" id="A0A0L9US16"/>
<accession>A0A0L9US16</accession>
<evidence type="ECO:0000256" key="1">
    <source>
        <dbReference type="SAM" id="MobiDB-lite"/>
    </source>
</evidence>
<proteinExistence type="predicted"/>
<evidence type="ECO:0000313" key="3">
    <source>
        <dbReference type="Proteomes" id="UP000053144"/>
    </source>
</evidence>
<gene>
    <name evidence="2" type="ORF">LR48_Vigan06g064500</name>
</gene>
<dbReference type="EMBL" id="CM003376">
    <property type="protein sequence ID" value="KOM45339.1"/>
    <property type="molecule type" value="Genomic_DNA"/>
</dbReference>
<name>A0A0L9US16_PHAAN</name>